<gene>
    <name evidence="2" type="ORF">H6P81_001842</name>
</gene>
<organism evidence="2 3">
    <name type="scientific">Aristolochia fimbriata</name>
    <name type="common">White veined hardy Dutchman's pipe vine</name>
    <dbReference type="NCBI Taxonomy" id="158543"/>
    <lineage>
        <taxon>Eukaryota</taxon>
        <taxon>Viridiplantae</taxon>
        <taxon>Streptophyta</taxon>
        <taxon>Embryophyta</taxon>
        <taxon>Tracheophyta</taxon>
        <taxon>Spermatophyta</taxon>
        <taxon>Magnoliopsida</taxon>
        <taxon>Magnoliidae</taxon>
        <taxon>Piperales</taxon>
        <taxon>Aristolochiaceae</taxon>
        <taxon>Aristolochia</taxon>
    </lineage>
</organism>
<protein>
    <submittedName>
        <fullName evidence="2">Uncharacterized protein</fullName>
    </submittedName>
</protein>
<name>A0AAV7F8Q0_ARIFI</name>
<reference evidence="2 3" key="1">
    <citation type="submission" date="2021-07" db="EMBL/GenBank/DDBJ databases">
        <title>The Aristolochia fimbriata genome: insights into angiosperm evolution, floral development and chemical biosynthesis.</title>
        <authorList>
            <person name="Jiao Y."/>
        </authorList>
    </citation>
    <scope>NUCLEOTIDE SEQUENCE [LARGE SCALE GENOMIC DNA]</scope>
    <source>
        <strain evidence="2">IBCAS-2021</strain>
        <tissue evidence="2">Leaf</tissue>
    </source>
</reference>
<keyword evidence="3" id="KW-1185">Reference proteome</keyword>
<evidence type="ECO:0000313" key="3">
    <source>
        <dbReference type="Proteomes" id="UP000825729"/>
    </source>
</evidence>
<feature type="compositionally biased region" description="Basic and acidic residues" evidence="1">
    <location>
        <begin position="329"/>
        <end position="340"/>
    </location>
</feature>
<sequence>MGLAPLEFEINFRAQRAIKGQAAANFLADHPVPAEWELTEEFPDEEIFLVEVLPPWEMCRRCSTKKWSRSGVPAFLARRRTYSHTRSCLLKLARTTKRVSSHPSWARHGCRNADTAATHLWRLGSSSSNSTGIREWASRRLAGIAASLAQFDQLPSEIPICERWVIPPRREGGTGGRANRKDRGILPYLSRSKRSSRLALSLSRTSFATEHFPVDLRERVQIRRAAPKYVFIHDILYRRSYEGLRFFVAYQRKRGYKSSKRHTRWDLWGTPSRPKLHLQTKRLGYYWPSMLGAPSKWLEHASDCQLHADYIHQSAGTTSPGPSHHGHSRLGDGHHWSHLS</sequence>
<dbReference type="AlphaFoldDB" id="A0AAV7F8Q0"/>
<proteinExistence type="predicted"/>
<dbReference type="EMBL" id="JAINDJ010000002">
    <property type="protein sequence ID" value="KAG9457334.1"/>
    <property type="molecule type" value="Genomic_DNA"/>
</dbReference>
<accession>A0AAV7F8Q0</accession>
<evidence type="ECO:0000313" key="2">
    <source>
        <dbReference type="EMBL" id="KAG9457334.1"/>
    </source>
</evidence>
<comment type="caution">
    <text evidence="2">The sequence shown here is derived from an EMBL/GenBank/DDBJ whole genome shotgun (WGS) entry which is preliminary data.</text>
</comment>
<evidence type="ECO:0000256" key="1">
    <source>
        <dbReference type="SAM" id="MobiDB-lite"/>
    </source>
</evidence>
<dbReference type="Proteomes" id="UP000825729">
    <property type="component" value="Unassembled WGS sequence"/>
</dbReference>
<feature type="region of interest" description="Disordered" evidence="1">
    <location>
        <begin position="313"/>
        <end position="340"/>
    </location>
</feature>